<proteinExistence type="predicted"/>
<dbReference type="AlphaFoldDB" id="A0A6I5N7Z0"/>
<evidence type="ECO:0000313" key="1">
    <source>
        <dbReference type="EMBL" id="NEG69961.1"/>
    </source>
</evidence>
<dbReference type="EMBL" id="VYSG01000001">
    <property type="protein sequence ID" value="NEG69961.1"/>
    <property type="molecule type" value="Genomic_DNA"/>
</dbReference>
<name>A0A6I5N7Z0_9BIFI</name>
<gene>
    <name evidence="1" type="ORF">F6S87_04990</name>
</gene>
<protein>
    <submittedName>
        <fullName evidence="1">Uncharacterized protein</fullName>
    </submittedName>
</protein>
<organism evidence="1 2">
    <name type="scientific">Bifidobacterium choloepi</name>
    <dbReference type="NCBI Taxonomy" id="2614131"/>
    <lineage>
        <taxon>Bacteria</taxon>
        <taxon>Bacillati</taxon>
        <taxon>Actinomycetota</taxon>
        <taxon>Actinomycetes</taxon>
        <taxon>Bifidobacteriales</taxon>
        <taxon>Bifidobacteriaceae</taxon>
        <taxon>Bifidobacterium</taxon>
    </lineage>
</organism>
<comment type="caution">
    <text evidence="1">The sequence shown here is derived from an EMBL/GenBank/DDBJ whole genome shotgun (WGS) entry which is preliminary data.</text>
</comment>
<accession>A0A6I5N7Z0</accession>
<keyword evidence="2" id="KW-1185">Reference proteome</keyword>
<evidence type="ECO:0000313" key="2">
    <source>
        <dbReference type="Proteomes" id="UP000469292"/>
    </source>
</evidence>
<sequence length="113" mass="13843">MIENDFCHCSSFHRQVRAERSVVRGLLWWCRRLRPSTSTRLQSSTFFLIFLRPKQIFLIVKNFLRKEFRSVERCLFIELWITIHHPPNFASTRRVLHFFSNRPEKINRLNSFF</sequence>
<dbReference type="Proteomes" id="UP000469292">
    <property type="component" value="Unassembled WGS sequence"/>
</dbReference>
<reference evidence="1 2" key="1">
    <citation type="submission" date="2019-09" db="EMBL/GenBank/DDBJ databases">
        <title>Phylogenetic characterization of a novel taxon of the genus Bifidobacterium: Bifidobacterium choloepi sp. nov.</title>
        <authorList>
            <person name="Modesto M."/>
            <person name="Satti M."/>
        </authorList>
    </citation>
    <scope>NUCLEOTIDE SEQUENCE [LARGE SCALE GENOMIC DNA]</scope>
    <source>
        <strain evidence="1 2">BRDM6</strain>
    </source>
</reference>